<dbReference type="GO" id="GO:0006508">
    <property type="term" value="P:proteolysis"/>
    <property type="evidence" value="ECO:0007669"/>
    <property type="project" value="UniProtKB-KW"/>
</dbReference>
<sequence>MSQTGSLALMENALSRNAMVALVAFVLFSARSVIAAGSPINLPPSQWWDGNDGPWSTFSILVGTPAQNVRVIPGTGQSSTSVVDSAYCYNSDGSVKYTDCLKDRGLMYTAGDSSTYESKGMFDVSLYWENNLGIAANATYGYDTITLGIQGSGLPSLTHQLISAVQVRQYWLGTLALNPRPLNFTDLNNPQESLLQALRKLDDPIPSTSWSYTAGSYNHEPKAFGSLVLGGYDTTYFTPNDVTFDFYQDISTDTMVAVQSIGSNITDQSLLSSGIFAYVDTLVPEIWLPTAACQAFEDTFGIEWDETASLYKINDTIHDDLLQKNPVVTFKIGPGLTGDAVNIEMPYTNLYLTASSPKVQNSTRYFPLRRAESDNQYTLGRAFLQSAHLSVDYERQIFNISQALYPSSNTPQNLVAILEPTVLTANSTDVTQSGHDRLATGAIAGIAIGAIAVITVVVIIFFFVYRRHRRAKNTPFDPRYDKAELDAIEQNITIGPNKQELDASSDTPHEVLGGTDSQAELDADERSKRQEVDGDVPRPVFEMAAEPVSLPELDTPDAKDPDAISRMRHEMPTSSNDPHASEKSALEAHQPAEPVQRPSPRYEEVLLPPSVGSRTISPQAVAEHINRRLSPDKRGRNP</sequence>
<feature type="region of interest" description="Disordered" evidence="2">
    <location>
        <begin position="495"/>
        <end position="638"/>
    </location>
</feature>
<dbReference type="RefSeq" id="XP_033597708.1">
    <property type="nucleotide sequence ID" value="XM_033739127.1"/>
</dbReference>
<dbReference type="InterPro" id="IPR034164">
    <property type="entry name" value="Pepsin-like_dom"/>
</dbReference>
<dbReference type="PROSITE" id="PS51767">
    <property type="entry name" value="PEPTIDASE_A1"/>
    <property type="match status" value="1"/>
</dbReference>
<evidence type="ECO:0000256" key="1">
    <source>
        <dbReference type="ARBA" id="ARBA00007447"/>
    </source>
</evidence>
<feature type="compositionally biased region" description="Basic and acidic residues" evidence="2">
    <location>
        <begin position="524"/>
        <end position="536"/>
    </location>
</feature>
<dbReference type="PANTHER" id="PTHR47966:SF51">
    <property type="entry name" value="BETA-SITE APP-CLEAVING ENZYME, ISOFORM A-RELATED"/>
    <property type="match status" value="1"/>
</dbReference>
<gene>
    <name evidence="5" type="ORF">EJ05DRAFT_127855</name>
</gene>
<dbReference type="CDD" id="cd05471">
    <property type="entry name" value="pepsin_like"/>
    <property type="match status" value="1"/>
</dbReference>
<evidence type="ECO:0000313" key="6">
    <source>
        <dbReference type="Proteomes" id="UP000799437"/>
    </source>
</evidence>
<organism evidence="5 6">
    <name type="scientific">Pseudovirgaria hyperparasitica</name>
    <dbReference type="NCBI Taxonomy" id="470096"/>
    <lineage>
        <taxon>Eukaryota</taxon>
        <taxon>Fungi</taxon>
        <taxon>Dikarya</taxon>
        <taxon>Ascomycota</taxon>
        <taxon>Pezizomycotina</taxon>
        <taxon>Dothideomycetes</taxon>
        <taxon>Dothideomycetes incertae sedis</taxon>
        <taxon>Acrospermales</taxon>
        <taxon>Acrospermaceae</taxon>
        <taxon>Pseudovirgaria</taxon>
    </lineage>
</organism>
<evidence type="ECO:0000313" key="5">
    <source>
        <dbReference type="EMBL" id="KAF2755257.1"/>
    </source>
</evidence>
<dbReference type="EMBL" id="ML996578">
    <property type="protein sequence ID" value="KAF2755257.1"/>
    <property type="molecule type" value="Genomic_DNA"/>
</dbReference>
<feature type="compositionally biased region" description="Polar residues" evidence="2">
    <location>
        <begin position="495"/>
        <end position="506"/>
    </location>
</feature>
<dbReference type="InterPro" id="IPR001461">
    <property type="entry name" value="Aspartic_peptidase_A1"/>
</dbReference>
<keyword evidence="6" id="KW-1185">Reference proteome</keyword>
<dbReference type="InterPro" id="IPR021109">
    <property type="entry name" value="Peptidase_aspartic_dom_sf"/>
</dbReference>
<keyword evidence="3" id="KW-0472">Membrane</keyword>
<keyword evidence="3" id="KW-1133">Transmembrane helix</keyword>
<comment type="similarity">
    <text evidence="1">Belongs to the peptidase A1 family.</text>
</comment>
<keyword evidence="3" id="KW-0812">Transmembrane</keyword>
<evidence type="ECO:0000256" key="2">
    <source>
        <dbReference type="SAM" id="MobiDB-lite"/>
    </source>
</evidence>
<protein>
    <submittedName>
        <fullName evidence="5">Acid protease</fullName>
    </submittedName>
</protein>
<dbReference type="OrthoDB" id="4074350at2759"/>
<dbReference type="Gene3D" id="2.40.70.10">
    <property type="entry name" value="Acid Proteases"/>
    <property type="match status" value="2"/>
</dbReference>
<dbReference type="InterPro" id="IPR033121">
    <property type="entry name" value="PEPTIDASE_A1"/>
</dbReference>
<dbReference type="GO" id="GO:0000324">
    <property type="term" value="C:fungal-type vacuole"/>
    <property type="evidence" value="ECO:0007669"/>
    <property type="project" value="TreeGrafter"/>
</dbReference>
<evidence type="ECO:0000256" key="3">
    <source>
        <dbReference type="SAM" id="Phobius"/>
    </source>
</evidence>
<feature type="domain" description="Peptidase A1" evidence="4">
    <location>
        <begin position="56"/>
        <end position="401"/>
    </location>
</feature>
<feature type="transmembrane region" description="Helical" evidence="3">
    <location>
        <begin position="442"/>
        <end position="465"/>
    </location>
</feature>
<keyword evidence="5" id="KW-0378">Hydrolase</keyword>
<feature type="compositionally biased region" description="Basic and acidic residues" evidence="2">
    <location>
        <begin position="556"/>
        <end position="571"/>
    </location>
</feature>
<dbReference type="PRINTS" id="PR00792">
    <property type="entry name" value="PEPSIN"/>
</dbReference>
<dbReference type="PANTHER" id="PTHR47966">
    <property type="entry name" value="BETA-SITE APP-CLEAVING ENZYME, ISOFORM A-RELATED"/>
    <property type="match status" value="1"/>
</dbReference>
<dbReference type="GeneID" id="54480181"/>
<proteinExistence type="inferred from homology"/>
<dbReference type="SUPFAM" id="SSF50630">
    <property type="entry name" value="Acid proteases"/>
    <property type="match status" value="1"/>
</dbReference>
<feature type="compositionally biased region" description="Basic and acidic residues" evidence="2">
    <location>
        <begin position="624"/>
        <end position="638"/>
    </location>
</feature>
<dbReference type="Proteomes" id="UP000799437">
    <property type="component" value="Unassembled WGS sequence"/>
</dbReference>
<keyword evidence="5" id="KW-0645">Protease</keyword>
<accession>A0A6A6W103</accession>
<evidence type="ECO:0000259" key="4">
    <source>
        <dbReference type="PROSITE" id="PS51767"/>
    </source>
</evidence>
<reference evidence="5" key="1">
    <citation type="journal article" date="2020" name="Stud. Mycol.">
        <title>101 Dothideomycetes genomes: a test case for predicting lifestyles and emergence of pathogens.</title>
        <authorList>
            <person name="Haridas S."/>
            <person name="Albert R."/>
            <person name="Binder M."/>
            <person name="Bloem J."/>
            <person name="Labutti K."/>
            <person name="Salamov A."/>
            <person name="Andreopoulos B."/>
            <person name="Baker S."/>
            <person name="Barry K."/>
            <person name="Bills G."/>
            <person name="Bluhm B."/>
            <person name="Cannon C."/>
            <person name="Castanera R."/>
            <person name="Culley D."/>
            <person name="Daum C."/>
            <person name="Ezra D."/>
            <person name="Gonzalez J."/>
            <person name="Henrissat B."/>
            <person name="Kuo A."/>
            <person name="Liang C."/>
            <person name="Lipzen A."/>
            <person name="Lutzoni F."/>
            <person name="Magnuson J."/>
            <person name="Mondo S."/>
            <person name="Nolan M."/>
            <person name="Ohm R."/>
            <person name="Pangilinan J."/>
            <person name="Park H.-J."/>
            <person name="Ramirez L."/>
            <person name="Alfaro M."/>
            <person name="Sun H."/>
            <person name="Tritt A."/>
            <person name="Yoshinaga Y."/>
            <person name="Zwiers L.-H."/>
            <person name="Turgeon B."/>
            <person name="Goodwin S."/>
            <person name="Spatafora J."/>
            <person name="Crous P."/>
            <person name="Grigoriev I."/>
        </authorList>
    </citation>
    <scope>NUCLEOTIDE SEQUENCE</scope>
    <source>
        <strain evidence="5">CBS 121739</strain>
    </source>
</reference>
<dbReference type="Pfam" id="PF00026">
    <property type="entry name" value="Asp"/>
    <property type="match status" value="1"/>
</dbReference>
<name>A0A6A6W103_9PEZI</name>
<dbReference type="AlphaFoldDB" id="A0A6A6W103"/>
<dbReference type="GO" id="GO:0004190">
    <property type="term" value="F:aspartic-type endopeptidase activity"/>
    <property type="evidence" value="ECO:0007669"/>
    <property type="project" value="InterPro"/>
</dbReference>